<dbReference type="HOGENOM" id="CLU_1799494_0_0_1"/>
<dbReference type="PaxDb" id="65489-OBART01G16750.1"/>
<name>A0A0D3EP72_9ORYZ</name>
<proteinExistence type="predicted"/>
<dbReference type="Gramene" id="OBART01G16750.1">
    <property type="protein sequence ID" value="OBART01G16750.1"/>
    <property type="gene ID" value="OBART01G16750"/>
</dbReference>
<evidence type="ECO:0000313" key="2">
    <source>
        <dbReference type="Proteomes" id="UP000026960"/>
    </source>
</evidence>
<dbReference type="AlphaFoldDB" id="A0A0D3EP72"/>
<accession>A0A0D3EP72</accession>
<dbReference type="Proteomes" id="UP000026960">
    <property type="component" value="Chromosome 1"/>
</dbReference>
<reference evidence="1" key="2">
    <citation type="submission" date="2015-03" db="UniProtKB">
        <authorList>
            <consortium name="EnsemblPlants"/>
        </authorList>
    </citation>
    <scope>IDENTIFICATION</scope>
</reference>
<keyword evidence="2" id="KW-1185">Reference proteome</keyword>
<protein>
    <submittedName>
        <fullName evidence="1">Uncharacterized protein</fullName>
    </submittedName>
</protein>
<sequence>MSGCGVAASPASCGWWIQRSEATDKGRESEGSFPAPTLVDDADCSVSRPLGVSAVAVLHLPLLHVCRAASRTAVPHLFQLKLSPAAPPHARLAVELRRLTPPMAYRVASLIAHRLPEQQCCLRRLLLPSRGVGFKGIRDFWSGVERFFCIL</sequence>
<organism evidence="1">
    <name type="scientific">Oryza barthii</name>
    <dbReference type="NCBI Taxonomy" id="65489"/>
    <lineage>
        <taxon>Eukaryota</taxon>
        <taxon>Viridiplantae</taxon>
        <taxon>Streptophyta</taxon>
        <taxon>Embryophyta</taxon>
        <taxon>Tracheophyta</taxon>
        <taxon>Spermatophyta</taxon>
        <taxon>Magnoliopsida</taxon>
        <taxon>Liliopsida</taxon>
        <taxon>Poales</taxon>
        <taxon>Poaceae</taxon>
        <taxon>BOP clade</taxon>
        <taxon>Oryzoideae</taxon>
        <taxon>Oryzeae</taxon>
        <taxon>Oryzinae</taxon>
        <taxon>Oryza</taxon>
    </lineage>
</organism>
<reference evidence="1" key="1">
    <citation type="journal article" date="2009" name="Rice">
        <title>De Novo Next Generation Sequencing of Plant Genomes.</title>
        <authorList>
            <person name="Rounsley S."/>
            <person name="Marri P.R."/>
            <person name="Yu Y."/>
            <person name="He R."/>
            <person name="Sisneros N."/>
            <person name="Goicoechea J.L."/>
            <person name="Lee S.J."/>
            <person name="Angelova A."/>
            <person name="Kudrna D."/>
            <person name="Luo M."/>
            <person name="Affourtit J."/>
            <person name="Desany B."/>
            <person name="Knight J."/>
            <person name="Niazi F."/>
            <person name="Egholm M."/>
            <person name="Wing R.A."/>
        </authorList>
    </citation>
    <scope>NUCLEOTIDE SEQUENCE [LARGE SCALE GENOMIC DNA]</scope>
    <source>
        <strain evidence="1">cv. IRGC 105608</strain>
    </source>
</reference>
<dbReference type="EnsemblPlants" id="OBART01G16750.1">
    <property type="protein sequence ID" value="OBART01G16750.1"/>
    <property type="gene ID" value="OBART01G16750"/>
</dbReference>
<evidence type="ECO:0000313" key="1">
    <source>
        <dbReference type="EnsemblPlants" id="OBART01G16750.1"/>
    </source>
</evidence>